<feature type="signal peptide" evidence="1">
    <location>
        <begin position="1"/>
        <end position="24"/>
    </location>
</feature>
<dbReference type="Proteomes" id="UP000009168">
    <property type="component" value="Unassembled WGS sequence"/>
</dbReference>
<accession>Q22S73</accession>
<evidence type="ECO:0000313" key="2">
    <source>
        <dbReference type="EMBL" id="EAR87899.1"/>
    </source>
</evidence>
<keyword evidence="3" id="KW-1185">Reference proteome</keyword>
<keyword evidence="1" id="KW-0732">Signal</keyword>
<dbReference type="EMBL" id="GG662845">
    <property type="protein sequence ID" value="EAR87899.1"/>
    <property type="molecule type" value="Genomic_DNA"/>
</dbReference>
<protein>
    <submittedName>
        <fullName evidence="2">Transmembrane protein, putative</fullName>
    </submittedName>
</protein>
<dbReference type="KEGG" id="tet:TTHERM_00008610"/>
<sequence length="118" mass="13386">MKNTSLIGLGLILTILAGSTVYLASQNSKTGDLQDTANCLQVRDNFPFPTEQNPNPERTLFAINRCFKTGYKFHISYEDIETGKYLDADTPCLQNNVQFKLPFNVPDQIKNSWQTYCQ</sequence>
<dbReference type="HOGENOM" id="CLU_2077810_0_0_1"/>
<feature type="chain" id="PRO_5004201602" evidence="1">
    <location>
        <begin position="25"/>
        <end position="118"/>
    </location>
</feature>
<dbReference type="InParanoid" id="Q22S73"/>
<name>Q22S73_TETTS</name>
<proteinExistence type="predicted"/>
<keyword evidence="2" id="KW-0812">Transmembrane</keyword>
<organism evidence="2 3">
    <name type="scientific">Tetrahymena thermophila (strain SB210)</name>
    <dbReference type="NCBI Taxonomy" id="312017"/>
    <lineage>
        <taxon>Eukaryota</taxon>
        <taxon>Sar</taxon>
        <taxon>Alveolata</taxon>
        <taxon>Ciliophora</taxon>
        <taxon>Intramacronucleata</taxon>
        <taxon>Oligohymenophorea</taxon>
        <taxon>Hymenostomatida</taxon>
        <taxon>Tetrahymenina</taxon>
        <taxon>Tetrahymenidae</taxon>
        <taxon>Tetrahymena</taxon>
    </lineage>
</organism>
<dbReference type="AlphaFoldDB" id="Q22S73"/>
<gene>
    <name evidence="2" type="ORF">TTHERM_00008610</name>
</gene>
<keyword evidence="2" id="KW-0472">Membrane</keyword>
<dbReference type="GeneID" id="7831376"/>
<reference evidence="3" key="1">
    <citation type="journal article" date="2006" name="PLoS Biol.">
        <title>Macronuclear genome sequence of the ciliate Tetrahymena thermophila, a model eukaryote.</title>
        <authorList>
            <person name="Eisen J.A."/>
            <person name="Coyne R.S."/>
            <person name="Wu M."/>
            <person name="Wu D."/>
            <person name="Thiagarajan M."/>
            <person name="Wortman J.R."/>
            <person name="Badger J.H."/>
            <person name="Ren Q."/>
            <person name="Amedeo P."/>
            <person name="Jones K.M."/>
            <person name="Tallon L.J."/>
            <person name="Delcher A.L."/>
            <person name="Salzberg S.L."/>
            <person name="Silva J.C."/>
            <person name="Haas B.J."/>
            <person name="Majoros W.H."/>
            <person name="Farzad M."/>
            <person name="Carlton J.M."/>
            <person name="Smith R.K. Jr."/>
            <person name="Garg J."/>
            <person name="Pearlman R.E."/>
            <person name="Karrer K.M."/>
            <person name="Sun L."/>
            <person name="Manning G."/>
            <person name="Elde N.C."/>
            <person name="Turkewitz A.P."/>
            <person name="Asai D.J."/>
            <person name="Wilkes D.E."/>
            <person name="Wang Y."/>
            <person name="Cai H."/>
            <person name="Collins K."/>
            <person name="Stewart B.A."/>
            <person name="Lee S.R."/>
            <person name="Wilamowska K."/>
            <person name="Weinberg Z."/>
            <person name="Ruzzo W.L."/>
            <person name="Wloga D."/>
            <person name="Gaertig J."/>
            <person name="Frankel J."/>
            <person name="Tsao C.-C."/>
            <person name="Gorovsky M.A."/>
            <person name="Keeling P.J."/>
            <person name="Waller R.F."/>
            <person name="Patron N.J."/>
            <person name="Cherry J.M."/>
            <person name="Stover N.A."/>
            <person name="Krieger C.J."/>
            <person name="del Toro C."/>
            <person name="Ryder H.F."/>
            <person name="Williamson S.C."/>
            <person name="Barbeau R.A."/>
            <person name="Hamilton E.P."/>
            <person name="Orias E."/>
        </authorList>
    </citation>
    <scope>NUCLEOTIDE SEQUENCE [LARGE SCALE GENOMIC DNA]</scope>
    <source>
        <strain evidence="3">SB210</strain>
    </source>
</reference>
<dbReference type="RefSeq" id="XP_001008144.1">
    <property type="nucleotide sequence ID" value="XM_001008144.3"/>
</dbReference>
<evidence type="ECO:0000256" key="1">
    <source>
        <dbReference type="SAM" id="SignalP"/>
    </source>
</evidence>
<evidence type="ECO:0000313" key="3">
    <source>
        <dbReference type="Proteomes" id="UP000009168"/>
    </source>
</evidence>